<sequence>MIPSERSCDQDLLGSRWATGLLWIAPWVLIVLSASAGTLVHTAVWTISFTVMGAACLVNARRCGRRHCFLTGPLFLIAALLSVLYGLGILPLGRHGWNWISGMAVSGAVLACFGLERLMGKYTARHSR</sequence>
<dbReference type="Proteomes" id="UP001596111">
    <property type="component" value="Unassembled WGS sequence"/>
</dbReference>
<gene>
    <name evidence="2" type="ORF">ACFPPB_13185</name>
</gene>
<keyword evidence="1" id="KW-1133">Transmembrane helix</keyword>
<feature type="transmembrane region" description="Helical" evidence="1">
    <location>
        <begin position="12"/>
        <end position="32"/>
    </location>
</feature>
<dbReference type="RefSeq" id="WP_377327806.1">
    <property type="nucleotide sequence ID" value="NZ_JBHSNG010000014.1"/>
</dbReference>
<evidence type="ECO:0000313" key="2">
    <source>
        <dbReference type="EMBL" id="MFC5582070.1"/>
    </source>
</evidence>
<keyword evidence="1" id="KW-0472">Membrane</keyword>
<proteinExistence type="predicted"/>
<feature type="transmembrane region" description="Helical" evidence="1">
    <location>
        <begin position="96"/>
        <end position="115"/>
    </location>
</feature>
<feature type="transmembrane region" description="Helical" evidence="1">
    <location>
        <begin position="38"/>
        <end position="58"/>
    </location>
</feature>
<dbReference type="EMBL" id="JBHSNG010000014">
    <property type="protein sequence ID" value="MFC5582070.1"/>
    <property type="molecule type" value="Genomic_DNA"/>
</dbReference>
<feature type="transmembrane region" description="Helical" evidence="1">
    <location>
        <begin position="70"/>
        <end position="90"/>
    </location>
</feature>
<evidence type="ECO:0000313" key="3">
    <source>
        <dbReference type="Proteomes" id="UP001596111"/>
    </source>
</evidence>
<name>A0ABW0SYM2_9GAMM</name>
<reference evidence="3" key="1">
    <citation type="journal article" date="2019" name="Int. J. Syst. Evol. Microbiol.">
        <title>The Global Catalogue of Microorganisms (GCM) 10K type strain sequencing project: providing services to taxonomists for standard genome sequencing and annotation.</title>
        <authorList>
            <consortium name="The Broad Institute Genomics Platform"/>
            <consortium name="The Broad Institute Genome Sequencing Center for Infectious Disease"/>
            <person name="Wu L."/>
            <person name="Ma J."/>
        </authorList>
    </citation>
    <scope>NUCLEOTIDE SEQUENCE [LARGE SCALE GENOMIC DNA]</scope>
    <source>
        <strain evidence="3">CGMCC 1.13587</strain>
    </source>
</reference>
<comment type="caution">
    <text evidence="2">The sequence shown here is derived from an EMBL/GenBank/DDBJ whole genome shotgun (WGS) entry which is preliminary data.</text>
</comment>
<keyword evidence="1" id="KW-0812">Transmembrane</keyword>
<protein>
    <recommendedName>
        <fullName evidence="4">SPW repeat-containing protein</fullName>
    </recommendedName>
</protein>
<accession>A0ABW0SYM2</accession>
<evidence type="ECO:0008006" key="4">
    <source>
        <dbReference type="Google" id="ProtNLM"/>
    </source>
</evidence>
<organism evidence="2 3">
    <name type="scientific">Rhodanobacter terrae</name>
    <dbReference type="NCBI Taxonomy" id="418647"/>
    <lineage>
        <taxon>Bacteria</taxon>
        <taxon>Pseudomonadati</taxon>
        <taxon>Pseudomonadota</taxon>
        <taxon>Gammaproteobacteria</taxon>
        <taxon>Lysobacterales</taxon>
        <taxon>Rhodanobacteraceae</taxon>
        <taxon>Rhodanobacter</taxon>
    </lineage>
</organism>
<keyword evidence="3" id="KW-1185">Reference proteome</keyword>
<evidence type="ECO:0000256" key="1">
    <source>
        <dbReference type="SAM" id="Phobius"/>
    </source>
</evidence>